<evidence type="ECO:0000256" key="3">
    <source>
        <dbReference type="ARBA" id="ARBA00022679"/>
    </source>
</evidence>
<evidence type="ECO:0000256" key="5">
    <source>
        <dbReference type="ARBA" id="ARBA00022723"/>
    </source>
</evidence>
<evidence type="ECO:0000256" key="4">
    <source>
        <dbReference type="ARBA" id="ARBA00022695"/>
    </source>
</evidence>
<evidence type="ECO:0000313" key="12">
    <source>
        <dbReference type="Proteomes" id="UP000298030"/>
    </source>
</evidence>
<organism evidence="11 12">
    <name type="scientific">Coprinellus micaceus</name>
    <name type="common">Glistening ink-cap mushroom</name>
    <name type="synonym">Coprinus micaceus</name>
    <dbReference type="NCBI Taxonomy" id="71717"/>
    <lineage>
        <taxon>Eukaryota</taxon>
        <taxon>Fungi</taxon>
        <taxon>Dikarya</taxon>
        <taxon>Basidiomycota</taxon>
        <taxon>Agaricomycotina</taxon>
        <taxon>Agaricomycetes</taxon>
        <taxon>Agaricomycetidae</taxon>
        <taxon>Agaricales</taxon>
        <taxon>Agaricineae</taxon>
        <taxon>Psathyrellaceae</taxon>
        <taxon>Coprinellus</taxon>
    </lineage>
</organism>
<dbReference type="AlphaFoldDB" id="A0A4Y7TKB0"/>
<dbReference type="STRING" id="71717.A0A4Y7TKB0"/>
<evidence type="ECO:0000256" key="2">
    <source>
        <dbReference type="ARBA" id="ARBA00009747"/>
    </source>
</evidence>
<gene>
    <name evidence="11" type="ORF">FA13DRAFT_1729270</name>
</gene>
<comment type="similarity">
    <text evidence="2">Belongs to the SELO family.</text>
</comment>
<dbReference type="PANTHER" id="PTHR32057:SF14">
    <property type="entry name" value="PROTEIN ADENYLYLTRANSFERASE SELO, MITOCHONDRIAL"/>
    <property type="match status" value="1"/>
</dbReference>
<feature type="region of interest" description="Disordered" evidence="10">
    <location>
        <begin position="691"/>
        <end position="710"/>
    </location>
</feature>
<sequence length="730" mass="81622">MSKVAKLPISALPLPSPSRLLIHNLTPDTWTPNPKTFRTNVLTTNPSIQRRARLLSPPCHFSHVTPFPTPFPYDIEPPSPTGDKVKDADKGAYVEKWLAEREAVNPRPPLSRFPNSQLHKYFGEHRDQPTELIGLSETGLRDCVPKLDVGDSFAIIGAPSLSDSLGDDGGGQPSVVQEAVEAREDLIGVLSGNGVLMSLPETEPKDAFAPWSLRYSGHQFGSWAGQLGDGRAISILVTPRHDNPDETMELQLKGSGRTPFSRSADGLAVLRSSIREYLCSEAMQALGIPTTRSLALIHLPNLQVARERLESASILTRMAPSFIRIGNFEAFNGPTNMFFFGGGQQDPDYEGLRILGEWVVRHVLKLPVEEGKPWGEQLVYDVARRNAEMVAGWQAYGFMHGVINTDNISILGLTIDYGPYAFMDVFDPNHICNHTDESGRYSYKYQPNMIIYALRALLNALVPLIGAEKEFGSAIEQGWTSEVSKEKIAEWTKSGLELKDEVERIAQQTAADEYGRIMRKRLGLHRADTTDESTMFRPLLNIMEDHALDFHSTFRTLSSFRGQWLSPSTTAPGVYPCHESVDKFVTERLLTATPDPSKTNIDQAKGDWRNWLAAYAKRIQSEHADAESLGWDSDFQKMEDQREKEMRASNPRFVLRQWVLEDVIKKVERDSDSGKRVLAKVMHMACNPFEPWGAEDEPADSPLDEEEKAEREYCGLGEKKMLGFQCSCSS</sequence>
<dbReference type="GO" id="GO:0005524">
    <property type="term" value="F:ATP binding"/>
    <property type="evidence" value="ECO:0007669"/>
    <property type="project" value="UniProtKB-KW"/>
</dbReference>
<keyword evidence="12" id="KW-1185">Reference proteome</keyword>
<keyword evidence="7" id="KW-0067">ATP-binding</keyword>
<keyword evidence="3" id="KW-0808">Transferase</keyword>
<evidence type="ECO:0000313" key="11">
    <source>
        <dbReference type="EMBL" id="TEB34623.1"/>
    </source>
</evidence>
<dbReference type="GO" id="GO:0046872">
    <property type="term" value="F:metal ion binding"/>
    <property type="evidence" value="ECO:0007669"/>
    <property type="project" value="UniProtKB-KW"/>
</dbReference>
<dbReference type="PANTHER" id="PTHR32057">
    <property type="entry name" value="PROTEIN ADENYLYLTRANSFERASE SELO, MITOCHONDRIAL"/>
    <property type="match status" value="1"/>
</dbReference>
<dbReference type="InterPro" id="IPR003846">
    <property type="entry name" value="SelO"/>
</dbReference>
<evidence type="ECO:0000256" key="9">
    <source>
        <dbReference type="ARBA" id="ARBA00031547"/>
    </source>
</evidence>
<evidence type="ECO:0000256" key="7">
    <source>
        <dbReference type="ARBA" id="ARBA00022840"/>
    </source>
</evidence>
<dbReference type="GO" id="GO:0005739">
    <property type="term" value="C:mitochondrion"/>
    <property type="evidence" value="ECO:0007669"/>
    <property type="project" value="TreeGrafter"/>
</dbReference>
<keyword evidence="6" id="KW-0547">Nucleotide-binding</keyword>
<reference evidence="11 12" key="1">
    <citation type="journal article" date="2019" name="Nat. Ecol. Evol.">
        <title>Megaphylogeny resolves global patterns of mushroom evolution.</title>
        <authorList>
            <person name="Varga T."/>
            <person name="Krizsan K."/>
            <person name="Foldi C."/>
            <person name="Dima B."/>
            <person name="Sanchez-Garcia M."/>
            <person name="Sanchez-Ramirez S."/>
            <person name="Szollosi G.J."/>
            <person name="Szarkandi J.G."/>
            <person name="Papp V."/>
            <person name="Albert L."/>
            <person name="Andreopoulos W."/>
            <person name="Angelini C."/>
            <person name="Antonin V."/>
            <person name="Barry K.W."/>
            <person name="Bougher N.L."/>
            <person name="Buchanan P."/>
            <person name="Buyck B."/>
            <person name="Bense V."/>
            <person name="Catcheside P."/>
            <person name="Chovatia M."/>
            <person name="Cooper J."/>
            <person name="Damon W."/>
            <person name="Desjardin D."/>
            <person name="Finy P."/>
            <person name="Geml J."/>
            <person name="Haridas S."/>
            <person name="Hughes K."/>
            <person name="Justo A."/>
            <person name="Karasinski D."/>
            <person name="Kautmanova I."/>
            <person name="Kiss B."/>
            <person name="Kocsube S."/>
            <person name="Kotiranta H."/>
            <person name="LaButti K.M."/>
            <person name="Lechner B.E."/>
            <person name="Liimatainen K."/>
            <person name="Lipzen A."/>
            <person name="Lukacs Z."/>
            <person name="Mihaltcheva S."/>
            <person name="Morgado L.N."/>
            <person name="Niskanen T."/>
            <person name="Noordeloos M.E."/>
            <person name="Ohm R.A."/>
            <person name="Ortiz-Santana B."/>
            <person name="Ovrebo C."/>
            <person name="Racz N."/>
            <person name="Riley R."/>
            <person name="Savchenko A."/>
            <person name="Shiryaev A."/>
            <person name="Soop K."/>
            <person name="Spirin V."/>
            <person name="Szebenyi C."/>
            <person name="Tomsovsky M."/>
            <person name="Tulloss R.E."/>
            <person name="Uehling J."/>
            <person name="Grigoriev I.V."/>
            <person name="Vagvolgyi C."/>
            <person name="Papp T."/>
            <person name="Martin F.M."/>
            <person name="Miettinen O."/>
            <person name="Hibbett D.S."/>
            <person name="Nagy L.G."/>
        </authorList>
    </citation>
    <scope>NUCLEOTIDE SEQUENCE [LARGE SCALE GENOMIC DNA]</scope>
    <source>
        <strain evidence="11 12">FP101781</strain>
    </source>
</reference>
<dbReference type="Pfam" id="PF02696">
    <property type="entry name" value="SelO"/>
    <property type="match status" value="1"/>
</dbReference>
<protein>
    <recommendedName>
        <fullName evidence="9">Selenoprotein O</fullName>
    </recommendedName>
</protein>
<accession>A0A4Y7TKB0</accession>
<name>A0A4Y7TKB0_COPMI</name>
<comment type="caution">
    <text evidence="11">The sequence shown here is derived from an EMBL/GenBank/DDBJ whole genome shotgun (WGS) entry which is preliminary data.</text>
</comment>
<evidence type="ECO:0000256" key="1">
    <source>
        <dbReference type="ARBA" id="ARBA00001946"/>
    </source>
</evidence>
<dbReference type="OrthoDB" id="10254721at2759"/>
<evidence type="ECO:0000256" key="8">
    <source>
        <dbReference type="ARBA" id="ARBA00022842"/>
    </source>
</evidence>
<keyword evidence="8" id="KW-0460">Magnesium</keyword>
<dbReference type="EMBL" id="QPFP01000009">
    <property type="protein sequence ID" value="TEB34623.1"/>
    <property type="molecule type" value="Genomic_DNA"/>
</dbReference>
<feature type="compositionally biased region" description="Acidic residues" evidence="10">
    <location>
        <begin position="693"/>
        <end position="707"/>
    </location>
</feature>
<dbReference type="GO" id="GO:0070733">
    <property type="term" value="F:AMPylase activity"/>
    <property type="evidence" value="ECO:0007669"/>
    <property type="project" value="TreeGrafter"/>
</dbReference>
<evidence type="ECO:0000256" key="10">
    <source>
        <dbReference type="SAM" id="MobiDB-lite"/>
    </source>
</evidence>
<evidence type="ECO:0000256" key="6">
    <source>
        <dbReference type="ARBA" id="ARBA00022741"/>
    </source>
</evidence>
<comment type="cofactor">
    <cofactor evidence="1">
        <name>Mg(2+)</name>
        <dbReference type="ChEBI" id="CHEBI:18420"/>
    </cofactor>
</comment>
<dbReference type="Proteomes" id="UP000298030">
    <property type="component" value="Unassembled WGS sequence"/>
</dbReference>
<proteinExistence type="inferred from homology"/>
<keyword evidence="4" id="KW-0548">Nucleotidyltransferase</keyword>
<keyword evidence="5" id="KW-0479">Metal-binding</keyword>